<keyword evidence="2" id="KW-1185">Reference proteome</keyword>
<accession>A0A1H4DM07</accession>
<evidence type="ECO:0000313" key="2">
    <source>
        <dbReference type="Proteomes" id="UP000199288"/>
    </source>
</evidence>
<evidence type="ECO:0000313" key="1">
    <source>
        <dbReference type="EMBL" id="SEA73529.1"/>
    </source>
</evidence>
<organism evidence="1 2">
    <name type="scientific">Bowdeniella nasicola</name>
    <dbReference type="NCBI Taxonomy" id="208480"/>
    <lineage>
        <taxon>Bacteria</taxon>
        <taxon>Bacillati</taxon>
        <taxon>Actinomycetota</taxon>
        <taxon>Actinomycetes</taxon>
        <taxon>Actinomycetales</taxon>
        <taxon>Actinomycetaceae</taxon>
        <taxon>Bowdeniella</taxon>
    </lineage>
</organism>
<gene>
    <name evidence="1" type="ORF">SAMN02910418_02280</name>
</gene>
<dbReference type="Proteomes" id="UP000199288">
    <property type="component" value="Unassembled WGS sequence"/>
</dbReference>
<dbReference type="AlphaFoldDB" id="A0A1H4DM07"/>
<proteinExistence type="predicted"/>
<reference evidence="2" key="1">
    <citation type="submission" date="2016-10" db="EMBL/GenBank/DDBJ databases">
        <authorList>
            <person name="Varghese N."/>
            <person name="Submissions S."/>
        </authorList>
    </citation>
    <scope>NUCLEOTIDE SEQUENCE [LARGE SCALE GENOMIC DNA]</scope>
    <source>
        <strain evidence="2">KPR-1</strain>
    </source>
</reference>
<dbReference type="EMBL" id="FNQV01000018">
    <property type="protein sequence ID" value="SEA73529.1"/>
    <property type="molecule type" value="Genomic_DNA"/>
</dbReference>
<name>A0A1H4DM07_9ACTO</name>
<sequence>MRDIGFGVVAITTLLPARGTPAFERALQLQRDSLAGELRVAEEQ</sequence>
<dbReference type="RefSeq" id="WP_261977108.1">
    <property type="nucleotide sequence ID" value="NZ_FNQV01000018.1"/>
</dbReference>
<protein>
    <submittedName>
        <fullName evidence="1">Uncharacterized protein</fullName>
    </submittedName>
</protein>